<proteinExistence type="predicted"/>
<dbReference type="Proteomes" id="UP000287144">
    <property type="component" value="Unassembled WGS sequence"/>
</dbReference>
<evidence type="ECO:0000313" key="2">
    <source>
        <dbReference type="EMBL" id="RSM04673.1"/>
    </source>
</evidence>
<accession>A0A428TRL0</accession>
<dbReference type="EMBL" id="NKCK01000057">
    <property type="protein sequence ID" value="RSM04673.1"/>
    <property type="molecule type" value="Genomic_DNA"/>
</dbReference>
<gene>
    <name evidence="2" type="ORF">CEP52_006687</name>
</gene>
<dbReference type="STRING" id="1325735.A0A428TRL0"/>
<reference evidence="2 3" key="1">
    <citation type="submission" date="2017-06" db="EMBL/GenBank/DDBJ databases">
        <title>Comparative genomic analysis of Ambrosia Fusariam Clade fungi.</title>
        <authorList>
            <person name="Stajich J.E."/>
            <person name="Carrillo J."/>
            <person name="Kijimoto T."/>
            <person name="Eskalen A."/>
            <person name="O'Donnell K."/>
            <person name="Kasson M."/>
        </authorList>
    </citation>
    <scope>NUCLEOTIDE SEQUENCE [LARGE SCALE GENOMIC DNA]</scope>
    <source>
        <strain evidence="2 3">NRRL62579</strain>
    </source>
</reference>
<feature type="compositionally biased region" description="Polar residues" evidence="1">
    <location>
        <begin position="85"/>
        <end position="95"/>
    </location>
</feature>
<feature type="region of interest" description="Disordered" evidence="1">
    <location>
        <begin position="223"/>
        <end position="274"/>
    </location>
</feature>
<sequence length="274" mass="30362">MHRVGGHSLTGNGQGPLSFYSRGLESQLECPSAEILLEKLWACGWNGHCFILKGHYREFSDSFAKHIYRSQDTQGLEDAGGAQPTAITSQTDTSANQQEFANLLSRLEREDQLRYLGTSPGQNEERTSALEEHEKELENEFQDRFPALYKKAQDVHGPVAGRSDDDNFVTKAQMVEYLDRGLTKIRDAQAAGPPATTYEPGHSKLAAEGYFDRAYLDRESDEYVEVGRSDEQAGGEGSPQMTGKGKEIRAASSPDDIPRRGRGGGILNKMFRRA</sequence>
<name>A0A428TRL0_9HYPO</name>
<keyword evidence="3" id="KW-1185">Reference proteome</keyword>
<organism evidence="2 3">
    <name type="scientific">Fusarium oligoseptatum</name>
    <dbReference type="NCBI Taxonomy" id="2604345"/>
    <lineage>
        <taxon>Eukaryota</taxon>
        <taxon>Fungi</taxon>
        <taxon>Dikarya</taxon>
        <taxon>Ascomycota</taxon>
        <taxon>Pezizomycotina</taxon>
        <taxon>Sordariomycetes</taxon>
        <taxon>Hypocreomycetidae</taxon>
        <taxon>Hypocreales</taxon>
        <taxon>Nectriaceae</taxon>
        <taxon>Fusarium</taxon>
        <taxon>Fusarium solani species complex</taxon>
    </lineage>
</organism>
<dbReference type="AlphaFoldDB" id="A0A428TRL0"/>
<evidence type="ECO:0000256" key="1">
    <source>
        <dbReference type="SAM" id="MobiDB-lite"/>
    </source>
</evidence>
<comment type="caution">
    <text evidence="2">The sequence shown here is derived from an EMBL/GenBank/DDBJ whole genome shotgun (WGS) entry which is preliminary data.</text>
</comment>
<evidence type="ECO:0000313" key="3">
    <source>
        <dbReference type="Proteomes" id="UP000287144"/>
    </source>
</evidence>
<protein>
    <submittedName>
        <fullName evidence="2">Uncharacterized protein</fullName>
    </submittedName>
</protein>
<feature type="region of interest" description="Disordered" evidence="1">
    <location>
        <begin position="75"/>
        <end position="95"/>
    </location>
</feature>